<keyword evidence="1" id="KW-0812">Transmembrane</keyword>
<name>A0A2I1K8D4_9LACT</name>
<dbReference type="EMBL" id="PKGZ01000002">
    <property type="protein sequence ID" value="PKY91867.1"/>
    <property type="molecule type" value="Genomic_DNA"/>
</dbReference>
<dbReference type="OrthoDB" id="2989832at2"/>
<keyword evidence="3" id="KW-1185">Reference proteome</keyword>
<evidence type="ECO:0008006" key="4">
    <source>
        <dbReference type="Google" id="ProtNLM"/>
    </source>
</evidence>
<evidence type="ECO:0000256" key="1">
    <source>
        <dbReference type="SAM" id="Phobius"/>
    </source>
</evidence>
<reference evidence="2 3" key="1">
    <citation type="submission" date="2017-12" db="EMBL/GenBank/DDBJ databases">
        <title>Phylogenetic diversity of female urinary microbiome.</title>
        <authorList>
            <person name="Thomas-White K."/>
            <person name="Wolfe A.J."/>
        </authorList>
    </citation>
    <scope>NUCLEOTIDE SEQUENCE [LARGE SCALE GENOMIC DNA]</scope>
    <source>
        <strain evidence="2 3">UMB0844</strain>
    </source>
</reference>
<proteinExistence type="predicted"/>
<evidence type="ECO:0000313" key="3">
    <source>
        <dbReference type="Proteomes" id="UP000234775"/>
    </source>
</evidence>
<evidence type="ECO:0000313" key="2">
    <source>
        <dbReference type="EMBL" id="PKY91867.1"/>
    </source>
</evidence>
<keyword evidence="1" id="KW-0472">Membrane</keyword>
<accession>A0A2I1K8D4</accession>
<protein>
    <recommendedName>
        <fullName evidence="4">PepSY domain-containing protein</fullName>
    </recommendedName>
</protein>
<gene>
    <name evidence="2" type="ORF">CYJ27_03750</name>
</gene>
<dbReference type="Proteomes" id="UP000234775">
    <property type="component" value="Unassembled WGS sequence"/>
</dbReference>
<comment type="caution">
    <text evidence="2">The sequence shown here is derived from an EMBL/GenBank/DDBJ whole genome shotgun (WGS) entry which is preliminary data.</text>
</comment>
<feature type="transmembrane region" description="Helical" evidence="1">
    <location>
        <begin position="12"/>
        <end position="31"/>
    </location>
</feature>
<keyword evidence="1" id="KW-1133">Transmembrane helix</keyword>
<organism evidence="2 3">
    <name type="scientific">Aerococcus christensenii</name>
    <dbReference type="NCBI Taxonomy" id="87541"/>
    <lineage>
        <taxon>Bacteria</taxon>
        <taxon>Bacillati</taxon>
        <taxon>Bacillota</taxon>
        <taxon>Bacilli</taxon>
        <taxon>Lactobacillales</taxon>
        <taxon>Aerococcaceae</taxon>
        <taxon>Aerococcus</taxon>
    </lineage>
</organism>
<dbReference type="AlphaFoldDB" id="A0A2I1K8D4"/>
<sequence>MQHSDSHFFRLLLGCGIVIGGAMGCLLYDAYQRRQCPDGMDVLNQVKAYFQDQGPIEGSWMELKPVTINRYGQSQEVYYGGISRKENDKIVQYEFMADTLTGQILTIYPL</sequence>